<keyword evidence="11" id="KW-0739">Sodium transport</keyword>
<feature type="transmembrane region" description="Helical" evidence="14">
    <location>
        <begin position="225"/>
        <end position="247"/>
    </location>
</feature>
<evidence type="ECO:0000256" key="5">
    <source>
        <dbReference type="ARBA" id="ARBA00022692"/>
    </source>
</evidence>
<keyword evidence="7 14" id="KW-1133">Transmembrane helix</keyword>
<evidence type="ECO:0000313" key="16">
    <source>
        <dbReference type="Proteomes" id="UP000002943"/>
    </source>
</evidence>
<evidence type="ECO:0000256" key="3">
    <source>
        <dbReference type="ARBA" id="ARBA00022448"/>
    </source>
</evidence>
<dbReference type="GO" id="GO:0015293">
    <property type="term" value="F:symporter activity"/>
    <property type="evidence" value="ECO:0007669"/>
    <property type="project" value="UniProtKB-KW"/>
</dbReference>
<keyword evidence="3" id="KW-0813">Transport</keyword>
<dbReference type="PROSITE" id="PS50283">
    <property type="entry name" value="NA_SOLUT_SYMP_3"/>
    <property type="match status" value="1"/>
</dbReference>
<comment type="caution">
    <text evidence="15">The sequence shown here is derived from an EMBL/GenBank/DDBJ whole genome shotgun (WGS) entry which is preliminary data.</text>
</comment>
<evidence type="ECO:0000256" key="7">
    <source>
        <dbReference type="ARBA" id="ARBA00022989"/>
    </source>
</evidence>
<dbReference type="InterPro" id="IPR050277">
    <property type="entry name" value="Sodium:Solute_Symporter"/>
</dbReference>
<comment type="catalytic activity">
    <reaction evidence="12">
        <text>L-proline(in) + Na(+)(in) = L-proline(out) + Na(+)(out)</text>
        <dbReference type="Rhea" id="RHEA:28967"/>
        <dbReference type="ChEBI" id="CHEBI:29101"/>
        <dbReference type="ChEBI" id="CHEBI:60039"/>
    </reaction>
</comment>
<keyword evidence="10 14" id="KW-0472">Membrane</keyword>
<keyword evidence="6" id="KW-0769">Symport</keyword>
<gene>
    <name evidence="15" type="ORF">VIBC2010_12594</name>
</gene>
<evidence type="ECO:0000313" key="15">
    <source>
        <dbReference type="EMBL" id="EFP96404.1"/>
    </source>
</evidence>
<dbReference type="Pfam" id="PF00474">
    <property type="entry name" value="SSF"/>
    <property type="match status" value="1"/>
</dbReference>
<evidence type="ECO:0000256" key="12">
    <source>
        <dbReference type="ARBA" id="ARBA00033708"/>
    </source>
</evidence>
<feature type="transmembrane region" description="Helical" evidence="14">
    <location>
        <begin position="471"/>
        <end position="490"/>
    </location>
</feature>
<proteinExistence type="inferred from homology"/>
<keyword evidence="16" id="KW-1185">Reference proteome</keyword>
<feature type="transmembrane region" description="Helical" evidence="14">
    <location>
        <begin position="388"/>
        <end position="411"/>
    </location>
</feature>
<dbReference type="InterPro" id="IPR038377">
    <property type="entry name" value="Na/Glc_symporter_sf"/>
</dbReference>
<feature type="transmembrane region" description="Helical" evidence="14">
    <location>
        <begin position="46"/>
        <end position="66"/>
    </location>
</feature>
<evidence type="ECO:0000256" key="6">
    <source>
        <dbReference type="ARBA" id="ARBA00022847"/>
    </source>
</evidence>
<dbReference type="CDD" id="cd11476">
    <property type="entry name" value="SLC5sbd_DUR3"/>
    <property type="match status" value="1"/>
</dbReference>
<dbReference type="EMBL" id="AEIU01000075">
    <property type="protein sequence ID" value="EFP96404.1"/>
    <property type="molecule type" value="Genomic_DNA"/>
</dbReference>
<keyword evidence="4" id="KW-1003">Cell membrane</keyword>
<dbReference type="InterPro" id="IPR001734">
    <property type="entry name" value="Na/solute_symporter"/>
</dbReference>
<dbReference type="GO" id="GO:0006814">
    <property type="term" value="P:sodium ion transport"/>
    <property type="evidence" value="ECO:0007669"/>
    <property type="project" value="UniProtKB-KW"/>
</dbReference>
<evidence type="ECO:0000256" key="2">
    <source>
        <dbReference type="ARBA" id="ARBA00006434"/>
    </source>
</evidence>
<evidence type="ECO:0000256" key="9">
    <source>
        <dbReference type="ARBA" id="ARBA00023065"/>
    </source>
</evidence>
<dbReference type="PANTHER" id="PTHR48086:SF3">
    <property type="entry name" value="SODIUM_PROLINE SYMPORTER"/>
    <property type="match status" value="1"/>
</dbReference>
<feature type="transmembrane region" description="Helical" evidence="14">
    <location>
        <begin position="496"/>
        <end position="518"/>
    </location>
</feature>
<evidence type="ECO:0000256" key="1">
    <source>
        <dbReference type="ARBA" id="ARBA00004651"/>
    </source>
</evidence>
<protein>
    <submittedName>
        <fullName evidence="15">Putative transport protein</fullName>
    </submittedName>
</protein>
<feature type="transmembrane region" description="Helical" evidence="14">
    <location>
        <begin position="363"/>
        <end position="382"/>
    </location>
</feature>
<dbReference type="STRING" id="796620.VIBC2010_12594"/>
<evidence type="ECO:0000256" key="13">
    <source>
        <dbReference type="RuleBase" id="RU362091"/>
    </source>
</evidence>
<evidence type="ECO:0000256" key="4">
    <source>
        <dbReference type="ARBA" id="ARBA00022475"/>
    </source>
</evidence>
<dbReference type="AlphaFoldDB" id="E3BL60"/>
<feature type="transmembrane region" description="Helical" evidence="14">
    <location>
        <begin position="154"/>
        <end position="173"/>
    </location>
</feature>
<evidence type="ECO:0000256" key="14">
    <source>
        <dbReference type="SAM" id="Phobius"/>
    </source>
</evidence>
<comment type="similarity">
    <text evidence="2 13">Belongs to the sodium:solute symporter (SSF) (TC 2.A.21) family.</text>
</comment>
<sequence>MYQMSTQTALILLFCFYGLTFLVSLTLARKEENVDGYMVSNNSIGFGMAAASMTATWIWAASFYAAATSGYKYGLSGALHYGFWGALMIFFIYPFGKRFRQVAPKAHTLAEIMHARHGRSSQMIMAGSNIVGSLISLTVNFTAAGALLEILSPLSFIHGVVIAGVGVLSYTIWSGFRSSVTTDFGQVVAMIFAAVVIIPIIFFQLGGSELFDKGMLNISAEQSSFYSQTAILEQGAPYFVAVLAYAIGNQTIAQRLFAVREDLLKPTFITATIGYASIVIGLGMLGFLALLAGIVPQDGVYNNLIPQMAATYLSPFFVGLFFIMVIGSLSSTADSDLSALSALVMTDVYGKHLSKGKVNPKTMLFVGRVTMVTATFTAVMLACLKFDILTMLVFVGALWGAIVFPVIASLYWSRVNNIAFTGAAIAGFGAFLVTRFQLIEFEGLFALLFEIIASVGGGVVIGLMTFGFFGLRAACVVGGAAFLIITPFALDGLRDYPVLLSSMTAYGASTLVCVICSLKSQTHFDFNRINSSVVSFNDPSEQETKVNEVPQCQV</sequence>
<dbReference type="Proteomes" id="UP000002943">
    <property type="component" value="Unassembled WGS sequence"/>
</dbReference>
<feature type="transmembrane region" description="Helical" evidence="14">
    <location>
        <begin position="185"/>
        <end position="205"/>
    </location>
</feature>
<feature type="transmembrane region" description="Helical" evidence="14">
    <location>
        <begin position="78"/>
        <end position="96"/>
    </location>
</feature>
<evidence type="ECO:0000256" key="10">
    <source>
        <dbReference type="ARBA" id="ARBA00023136"/>
    </source>
</evidence>
<feature type="transmembrane region" description="Helical" evidence="14">
    <location>
        <begin position="6"/>
        <end position="25"/>
    </location>
</feature>
<dbReference type="GO" id="GO:0005886">
    <property type="term" value="C:plasma membrane"/>
    <property type="evidence" value="ECO:0007669"/>
    <property type="project" value="UniProtKB-SubCell"/>
</dbReference>
<keyword evidence="5 14" id="KW-0812">Transmembrane</keyword>
<reference evidence="15 16" key="1">
    <citation type="journal article" date="2012" name="Int. J. Syst. Evol. Microbiol.">
        <title>Vibrio caribbeanicus sp. nov., isolated from the marine sponge Scleritoderma cyanea.</title>
        <authorList>
            <person name="Hoffmann M."/>
            <person name="Monday S.R."/>
            <person name="Allard M.W."/>
            <person name="Strain E.A."/>
            <person name="Whittaker P."/>
            <person name="Naum M."/>
            <person name="McCarthy P.J."/>
            <person name="Lopez J.V."/>
            <person name="Fischer M."/>
            <person name="Brown E.W."/>
        </authorList>
    </citation>
    <scope>NUCLEOTIDE SEQUENCE [LARGE SCALE GENOMIC DNA]</scope>
    <source>
        <strain evidence="15 16">ATCC BAA-2122</strain>
    </source>
</reference>
<accession>E3BL60</accession>
<dbReference type="Gene3D" id="1.20.1730.10">
    <property type="entry name" value="Sodium/glucose cotransporter"/>
    <property type="match status" value="1"/>
</dbReference>
<keyword evidence="8" id="KW-0915">Sodium</keyword>
<dbReference type="RefSeq" id="WP_009601791.1">
    <property type="nucleotide sequence ID" value="NZ_AEIU01000075.1"/>
</dbReference>
<dbReference type="PANTHER" id="PTHR48086">
    <property type="entry name" value="SODIUM/PROLINE SYMPORTER-RELATED"/>
    <property type="match status" value="1"/>
</dbReference>
<feature type="transmembrane region" description="Helical" evidence="14">
    <location>
        <begin position="444"/>
        <end position="464"/>
    </location>
</feature>
<comment type="subcellular location">
    <subcellularLocation>
        <location evidence="1">Cell membrane</location>
        <topology evidence="1">Multi-pass membrane protein</topology>
    </subcellularLocation>
</comment>
<organism evidence="15 16">
    <name type="scientific">Vibrio caribbeanicus ATCC BAA-2122</name>
    <dbReference type="NCBI Taxonomy" id="796620"/>
    <lineage>
        <taxon>Bacteria</taxon>
        <taxon>Pseudomonadati</taxon>
        <taxon>Pseudomonadota</taxon>
        <taxon>Gammaproteobacteria</taxon>
        <taxon>Vibrionales</taxon>
        <taxon>Vibrionaceae</taxon>
        <taxon>Vibrio</taxon>
    </lineage>
</organism>
<feature type="transmembrane region" description="Helical" evidence="14">
    <location>
        <begin position="123"/>
        <end position="148"/>
    </location>
</feature>
<evidence type="ECO:0000256" key="8">
    <source>
        <dbReference type="ARBA" id="ARBA00023053"/>
    </source>
</evidence>
<feature type="transmembrane region" description="Helical" evidence="14">
    <location>
        <begin position="268"/>
        <end position="292"/>
    </location>
</feature>
<dbReference type="OrthoDB" id="9789704at2"/>
<name>E3BL60_9VIBR</name>
<feature type="transmembrane region" description="Helical" evidence="14">
    <location>
        <begin position="418"/>
        <end position="438"/>
    </location>
</feature>
<keyword evidence="9" id="KW-0406">Ion transport</keyword>
<evidence type="ECO:0000256" key="11">
    <source>
        <dbReference type="ARBA" id="ARBA00023201"/>
    </source>
</evidence>
<dbReference type="eggNOG" id="COG0591">
    <property type="taxonomic scope" value="Bacteria"/>
</dbReference>
<feature type="transmembrane region" description="Helical" evidence="14">
    <location>
        <begin position="312"/>
        <end position="330"/>
    </location>
</feature>